<keyword evidence="1" id="KW-0732">Signal</keyword>
<dbReference type="AlphaFoldDB" id="A0A0S7XL12"/>
<name>A0A0S7XL12_UNCSA</name>
<gene>
    <name evidence="2" type="ORF">AMJ44_14935</name>
</gene>
<organism evidence="2 3">
    <name type="scientific">candidate division WOR-1 bacterium DG_54_3</name>
    <dbReference type="NCBI Taxonomy" id="1703775"/>
    <lineage>
        <taxon>Bacteria</taxon>
        <taxon>Bacillati</taxon>
        <taxon>Saganbacteria</taxon>
    </lineage>
</organism>
<dbReference type="Proteomes" id="UP000051861">
    <property type="component" value="Unassembled WGS sequence"/>
</dbReference>
<reference evidence="2 3" key="1">
    <citation type="journal article" date="2015" name="Microbiome">
        <title>Genomic resolution of linkages in carbon, nitrogen, and sulfur cycling among widespread estuary sediment bacteria.</title>
        <authorList>
            <person name="Baker B.J."/>
            <person name="Lazar C.S."/>
            <person name="Teske A.P."/>
            <person name="Dick G.J."/>
        </authorList>
    </citation>
    <scope>NUCLEOTIDE SEQUENCE [LARGE SCALE GENOMIC DNA]</scope>
    <source>
        <strain evidence="2">DG_54_3</strain>
    </source>
</reference>
<evidence type="ECO:0000256" key="1">
    <source>
        <dbReference type="SAM" id="SignalP"/>
    </source>
</evidence>
<feature type="chain" id="PRO_5006640157" evidence="1">
    <location>
        <begin position="21"/>
        <end position="210"/>
    </location>
</feature>
<dbReference type="EMBL" id="LIZX01000251">
    <property type="protein sequence ID" value="KPJ62939.1"/>
    <property type="molecule type" value="Genomic_DNA"/>
</dbReference>
<proteinExistence type="predicted"/>
<evidence type="ECO:0000313" key="3">
    <source>
        <dbReference type="Proteomes" id="UP000051861"/>
    </source>
</evidence>
<sequence>MFKKSLFLALLTFITLIAWKRDSNAKTWERYNTTVSADSILAAIERGEDIKIDSCEIFGAFKKWGTKERPDTIKNFISISNSAFFHSVSFKYCYFMAEVRFFASTFGRMSFYEATFTKHADFSFTTFAIEADFWHTTFGEKIDLSLIEFEDIYLSWKQLDGHLICDVLTSYMLMRYFEENREFDNTDGFYLYMKDQERMQKSPWVRYPEY</sequence>
<evidence type="ECO:0000313" key="2">
    <source>
        <dbReference type="EMBL" id="KPJ62939.1"/>
    </source>
</evidence>
<comment type="caution">
    <text evidence="2">The sequence shown here is derived from an EMBL/GenBank/DDBJ whole genome shotgun (WGS) entry which is preliminary data.</text>
</comment>
<feature type="signal peptide" evidence="1">
    <location>
        <begin position="1"/>
        <end position="20"/>
    </location>
</feature>
<accession>A0A0S7XL12</accession>
<protein>
    <submittedName>
        <fullName evidence="2">Uncharacterized protein</fullName>
    </submittedName>
</protein>